<dbReference type="Proteomes" id="UP001372338">
    <property type="component" value="Unassembled WGS sequence"/>
</dbReference>
<dbReference type="EMBL" id="JAYWIO010000008">
    <property type="protein sequence ID" value="KAK7245732.1"/>
    <property type="molecule type" value="Genomic_DNA"/>
</dbReference>
<organism evidence="1 2">
    <name type="scientific">Crotalaria pallida</name>
    <name type="common">Smooth rattlebox</name>
    <name type="synonym">Crotalaria striata</name>
    <dbReference type="NCBI Taxonomy" id="3830"/>
    <lineage>
        <taxon>Eukaryota</taxon>
        <taxon>Viridiplantae</taxon>
        <taxon>Streptophyta</taxon>
        <taxon>Embryophyta</taxon>
        <taxon>Tracheophyta</taxon>
        <taxon>Spermatophyta</taxon>
        <taxon>Magnoliopsida</taxon>
        <taxon>eudicotyledons</taxon>
        <taxon>Gunneridae</taxon>
        <taxon>Pentapetalae</taxon>
        <taxon>rosids</taxon>
        <taxon>fabids</taxon>
        <taxon>Fabales</taxon>
        <taxon>Fabaceae</taxon>
        <taxon>Papilionoideae</taxon>
        <taxon>50 kb inversion clade</taxon>
        <taxon>genistoids sensu lato</taxon>
        <taxon>core genistoids</taxon>
        <taxon>Crotalarieae</taxon>
        <taxon>Crotalaria</taxon>
    </lineage>
</organism>
<protein>
    <submittedName>
        <fullName evidence="1">Uncharacterized protein</fullName>
    </submittedName>
</protein>
<evidence type="ECO:0000313" key="1">
    <source>
        <dbReference type="EMBL" id="KAK7245732.1"/>
    </source>
</evidence>
<gene>
    <name evidence="1" type="ORF">RIF29_40581</name>
</gene>
<dbReference type="AlphaFoldDB" id="A0AAN9HRT5"/>
<proteinExistence type="predicted"/>
<evidence type="ECO:0000313" key="2">
    <source>
        <dbReference type="Proteomes" id="UP001372338"/>
    </source>
</evidence>
<sequence>MLQHNELEFLYLLTSEYYNREWVVESAAFPYSCLFEEEDWQNKAKVGGLVKLLLYPGLVDIDIPKYDCLNLAILVIWQDHHAIPFFGIGWDALRSGIGFLFFNPSNLVSHQPCYMAVSSRYSLFGMGWDPLGSGMDCIAGKTEAQDWLSLFCKSLRTSLASPHVFEVPV</sequence>
<accession>A0AAN9HRT5</accession>
<name>A0AAN9HRT5_CROPI</name>
<reference evidence="1 2" key="1">
    <citation type="submission" date="2024-01" db="EMBL/GenBank/DDBJ databases">
        <title>The genomes of 5 underutilized Papilionoideae crops provide insights into root nodulation and disease resistanc.</title>
        <authorList>
            <person name="Yuan L."/>
        </authorList>
    </citation>
    <scope>NUCLEOTIDE SEQUENCE [LARGE SCALE GENOMIC DNA]</scope>
    <source>
        <strain evidence="1">ZHUSHIDOU_FW_LH</strain>
        <tissue evidence="1">Leaf</tissue>
    </source>
</reference>
<comment type="caution">
    <text evidence="1">The sequence shown here is derived from an EMBL/GenBank/DDBJ whole genome shotgun (WGS) entry which is preliminary data.</text>
</comment>
<keyword evidence="2" id="KW-1185">Reference proteome</keyword>